<keyword evidence="7" id="KW-0812">Transmembrane</keyword>
<evidence type="ECO:0000256" key="6">
    <source>
        <dbReference type="PROSITE-ProRule" id="PRU00339"/>
    </source>
</evidence>
<dbReference type="SMART" id="SM00028">
    <property type="entry name" value="TPR"/>
    <property type="match status" value="3"/>
</dbReference>
<keyword evidence="3" id="KW-0677">Repeat</keyword>
<sequence>MEMYENPDKVIATGLKIIQLSGNNTDLKIRAYKLISDGYSSKRNYQKSLKFLIKALELLPKSENKLLKISIDTKAGIQYHQLNIYESAITYLDRAEKMCLEYPIPDSVNSFLGVNYIVRGFIYKEKLNCDIAISFFDKGIKELSLNNKALENASRISIAKYNKGNCYILNGQNKLAEQSFKEALYFAKKVNAKSLEAFALKGIAQIYKLYGKYEAAITELNHAYRIANKVNDLVLNEEIYKGLSENYLALNNTEKYQSYQLKLIQTQTKLKENERASIENLLAENYTNLENKSNSEFSNFWLIFFVASGVIVALVFLFLSNKINKSIQILEVKIKQINSNFLK</sequence>
<evidence type="ECO:0000256" key="3">
    <source>
        <dbReference type="ARBA" id="ARBA00022737"/>
    </source>
</evidence>
<dbReference type="Pfam" id="PF13424">
    <property type="entry name" value="TPR_12"/>
    <property type="match status" value="1"/>
</dbReference>
<dbReference type="Proteomes" id="UP001180481">
    <property type="component" value="Chromosome"/>
</dbReference>
<evidence type="ECO:0000313" key="9">
    <source>
        <dbReference type="Proteomes" id="UP001180481"/>
    </source>
</evidence>
<evidence type="ECO:0000256" key="4">
    <source>
        <dbReference type="ARBA" id="ARBA00022803"/>
    </source>
</evidence>
<keyword evidence="7" id="KW-1133">Transmembrane helix</keyword>
<dbReference type="SUPFAM" id="SSF48452">
    <property type="entry name" value="TPR-like"/>
    <property type="match status" value="2"/>
</dbReference>
<dbReference type="PANTHER" id="PTHR46630">
    <property type="entry name" value="TETRATRICOPEPTIDE REPEAT PROTEIN 29"/>
    <property type="match status" value="1"/>
</dbReference>
<evidence type="ECO:0000256" key="7">
    <source>
        <dbReference type="SAM" id="Phobius"/>
    </source>
</evidence>
<keyword evidence="7" id="KW-0472">Membrane</keyword>
<evidence type="ECO:0000256" key="1">
    <source>
        <dbReference type="ARBA" id="ARBA00004496"/>
    </source>
</evidence>
<evidence type="ECO:0000256" key="2">
    <source>
        <dbReference type="ARBA" id="ARBA00022490"/>
    </source>
</evidence>
<comment type="subcellular location">
    <subcellularLocation>
        <location evidence="1">Cytoplasm</location>
    </subcellularLocation>
</comment>
<dbReference type="PANTHER" id="PTHR46630:SF1">
    <property type="entry name" value="TETRATRICOPEPTIDE REPEAT PROTEIN 29"/>
    <property type="match status" value="1"/>
</dbReference>
<gene>
    <name evidence="8" type="ORF">RF683_09860</name>
</gene>
<reference evidence="8" key="1">
    <citation type="submission" date="2023-09" db="EMBL/GenBank/DDBJ databases">
        <title>Flavobacterium sp. 20NA77.7 isolated from freshwater.</title>
        <authorList>
            <person name="Le V."/>
            <person name="Ko S.-R."/>
            <person name="Ahn C.-Y."/>
            <person name="Oh H.-M."/>
        </authorList>
    </citation>
    <scope>NUCLEOTIDE SEQUENCE</scope>
    <source>
        <strain evidence="8">20NA77.7</strain>
    </source>
</reference>
<evidence type="ECO:0000313" key="8">
    <source>
        <dbReference type="EMBL" id="WMW77782.1"/>
    </source>
</evidence>
<keyword evidence="2" id="KW-0963">Cytoplasm</keyword>
<accession>A0ABY9R960</accession>
<dbReference type="InterPro" id="IPR019734">
    <property type="entry name" value="TPR_rpt"/>
</dbReference>
<evidence type="ECO:0000256" key="5">
    <source>
        <dbReference type="ARBA" id="ARBA00038253"/>
    </source>
</evidence>
<dbReference type="InterPro" id="IPR051476">
    <property type="entry name" value="Bac_ResReg_Asp_Phosphatase"/>
</dbReference>
<keyword evidence="9" id="KW-1185">Reference proteome</keyword>
<proteinExistence type="inferred from homology"/>
<comment type="similarity">
    <text evidence="5">Belongs to the Rap family.</text>
</comment>
<feature type="repeat" description="TPR" evidence="6">
    <location>
        <begin position="29"/>
        <end position="62"/>
    </location>
</feature>
<protein>
    <submittedName>
        <fullName evidence="8">Tetratricopeptide repeat protein</fullName>
    </submittedName>
</protein>
<dbReference type="RefSeq" id="WP_309532117.1">
    <property type="nucleotide sequence ID" value="NZ_CP133721.1"/>
</dbReference>
<feature type="transmembrane region" description="Helical" evidence="7">
    <location>
        <begin position="300"/>
        <end position="319"/>
    </location>
</feature>
<dbReference type="PROSITE" id="PS50005">
    <property type="entry name" value="TPR"/>
    <property type="match status" value="1"/>
</dbReference>
<dbReference type="EMBL" id="CP133721">
    <property type="protein sequence ID" value="WMW77782.1"/>
    <property type="molecule type" value="Genomic_DNA"/>
</dbReference>
<name>A0ABY9R960_9FLAO</name>
<organism evidence="8 9">
    <name type="scientific">Flavobacterium nakdongensis</name>
    <dbReference type="NCBI Taxonomy" id="3073563"/>
    <lineage>
        <taxon>Bacteria</taxon>
        <taxon>Pseudomonadati</taxon>
        <taxon>Bacteroidota</taxon>
        <taxon>Flavobacteriia</taxon>
        <taxon>Flavobacteriales</taxon>
        <taxon>Flavobacteriaceae</taxon>
        <taxon>Flavobacterium</taxon>
    </lineage>
</organism>
<dbReference type="Gene3D" id="1.25.40.10">
    <property type="entry name" value="Tetratricopeptide repeat domain"/>
    <property type="match status" value="2"/>
</dbReference>
<dbReference type="InterPro" id="IPR011990">
    <property type="entry name" value="TPR-like_helical_dom_sf"/>
</dbReference>
<keyword evidence="4 6" id="KW-0802">TPR repeat</keyword>